<evidence type="ECO:0000256" key="5">
    <source>
        <dbReference type="ARBA" id="ARBA00023014"/>
    </source>
</evidence>
<dbReference type="Proteomes" id="UP000323824">
    <property type="component" value="Chromosome"/>
</dbReference>
<dbReference type="GO" id="GO:0051539">
    <property type="term" value="F:4 iron, 4 sulfur cluster binding"/>
    <property type="evidence" value="ECO:0007669"/>
    <property type="project" value="UniProtKB-KW"/>
</dbReference>
<proteinExistence type="inferred from homology"/>
<evidence type="ECO:0000256" key="1">
    <source>
        <dbReference type="ARBA" id="ARBA00008876"/>
    </source>
</evidence>
<protein>
    <recommendedName>
        <fullName evidence="7">Fe-S hydro-lyase tartrate dehydratase alpha-type catalytic domain-containing protein</fullName>
    </recommendedName>
</protein>
<dbReference type="InterPro" id="IPR051208">
    <property type="entry name" value="Class-I_Fumarase/Tartrate_DH"/>
</dbReference>
<gene>
    <name evidence="8" type="ORF">EW093_05155</name>
</gene>
<dbReference type="KEGG" id="sper:EW093_05155"/>
<accession>A0A5C1Q7R1</accession>
<keyword evidence="5" id="KW-0411">Iron-sulfur</keyword>
<sequence length="98" mass="10574">MPPTVLGIGIGGTMDYAAKLSKKALLRELDDINSDPYYKELEDDILREVNSLNIGPGGLGGNITSLGVKIEHYPTHIAGLPVAISVNCWADRKIKVEL</sequence>
<dbReference type="OrthoDB" id="9798978at2"/>
<evidence type="ECO:0000256" key="2">
    <source>
        <dbReference type="ARBA" id="ARBA00022485"/>
    </source>
</evidence>
<evidence type="ECO:0000256" key="4">
    <source>
        <dbReference type="ARBA" id="ARBA00023004"/>
    </source>
</evidence>
<dbReference type="AlphaFoldDB" id="A0A5C1Q7R1"/>
<keyword evidence="6" id="KW-0456">Lyase</keyword>
<dbReference type="PANTHER" id="PTHR30389:SF17">
    <property type="entry name" value="L(+)-TARTRATE DEHYDRATASE SUBUNIT ALPHA-RELATED"/>
    <property type="match status" value="1"/>
</dbReference>
<evidence type="ECO:0000259" key="7">
    <source>
        <dbReference type="Pfam" id="PF05681"/>
    </source>
</evidence>
<keyword evidence="2" id="KW-0004">4Fe-4S</keyword>
<dbReference type="NCBIfam" id="TIGR00722">
    <property type="entry name" value="ttdA_fumA_fumB"/>
    <property type="match status" value="1"/>
</dbReference>
<evidence type="ECO:0000256" key="3">
    <source>
        <dbReference type="ARBA" id="ARBA00022723"/>
    </source>
</evidence>
<keyword evidence="4" id="KW-0408">Iron</keyword>
<keyword evidence="3" id="KW-0479">Metal-binding</keyword>
<evidence type="ECO:0000256" key="6">
    <source>
        <dbReference type="ARBA" id="ARBA00023239"/>
    </source>
</evidence>
<evidence type="ECO:0000313" key="9">
    <source>
        <dbReference type="Proteomes" id="UP000323824"/>
    </source>
</evidence>
<feature type="domain" description="Fe-S hydro-lyase tartrate dehydratase alpha-type catalytic" evidence="7">
    <location>
        <begin position="2"/>
        <end position="96"/>
    </location>
</feature>
<organism evidence="8 9">
    <name type="scientific">Thiospirochaeta perfilievii</name>
    <dbReference type="NCBI Taxonomy" id="252967"/>
    <lineage>
        <taxon>Bacteria</taxon>
        <taxon>Pseudomonadati</taxon>
        <taxon>Spirochaetota</taxon>
        <taxon>Spirochaetia</taxon>
        <taxon>Spirochaetales</taxon>
        <taxon>Spirochaetaceae</taxon>
        <taxon>Thiospirochaeta</taxon>
    </lineage>
</organism>
<reference evidence="8 9" key="2">
    <citation type="submission" date="2019-09" db="EMBL/GenBank/DDBJ databases">
        <title>Complete Genome Sequence and Methylome Analysis of free living Spirochaetas.</title>
        <authorList>
            <person name="Leshcheva N."/>
            <person name="Mikheeva N."/>
        </authorList>
    </citation>
    <scope>NUCLEOTIDE SEQUENCE [LARGE SCALE GENOMIC DNA]</scope>
    <source>
        <strain evidence="8 9">P</strain>
    </source>
</reference>
<dbReference type="GO" id="GO:0016829">
    <property type="term" value="F:lyase activity"/>
    <property type="evidence" value="ECO:0007669"/>
    <property type="project" value="UniProtKB-KW"/>
</dbReference>
<name>A0A5C1Q7R1_9SPIO</name>
<dbReference type="InterPro" id="IPR004646">
    <property type="entry name" value="Fe-S_hydro-lyase_TtdA-typ_cat"/>
</dbReference>
<comment type="similarity">
    <text evidence="1">Belongs to the class-I fumarase family.</text>
</comment>
<reference evidence="8 9" key="1">
    <citation type="submission" date="2019-02" db="EMBL/GenBank/DDBJ databases">
        <authorList>
            <person name="Fomenkov A."/>
            <person name="Dubinina G."/>
            <person name="Grabovich M."/>
            <person name="Vincze T."/>
            <person name="Roberts R.J."/>
        </authorList>
    </citation>
    <scope>NUCLEOTIDE SEQUENCE [LARGE SCALE GENOMIC DNA]</scope>
    <source>
        <strain evidence="8 9">P</strain>
    </source>
</reference>
<evidence type="ECO:0000313" key="8">
    <source>
        <dbReference type="EMBL" id="QEN04113.1"/>
    </source>
</evidence>
<dbReference type="Pfam" id="PF05681">
    <property type="entry name" value="Fumerase"/>
    <property type="match status" value="1"/>
</dbReference>
<dbReference type="EMBL" id="CP035807">
    <property type="protein sequence ID" value="QEN04113.1"/>
    <property type="molecule type" value="Genomic_DNA"/>
</dbReference>
<dbReference type="PANTHER" id="PTHR30389">
    <property type="entry name" value="FUMARATE HYDRATASE-RELATED"/>
    <property type="match status" value="1"/>
</dbReference>
<keyword evidence="9" id="KW-1185">Reference proteome</keyword>
<dbReference type="GO" id="GO:0046872">
    <property type="term" value="F:metal ion binding"/>
    <property type="evidence" value="ECO:0007669"/>
    <property type="project" value="UniProtKB-KW"/>
</dbReference>